<sequence>MTTFAFSTDVSKPLVLKRIEALAQKLQRRQLIGSLPTALETIKILREVISSAKLTSFEQLCTHLCEVGTCLSLSAPREFVIQNMVKRVVILLREEYASALATHLSAAATPAIEKDEPTHLPPFRVSGPPGRQLGFNATSTACPSPSVPGTLTPNPGPDDSIFRLLGQRLASPSLHDDETEGSNSKTSREFSRRAFSLKPIFIEAVQELHDELELTRENVAAQAGEHIHSGEVIMTMDHSRTVQSFLQAASKSRRTFTVIVAETAPTFTGRTLAAELASSVPPITTVTVSDASTYALMARCTKVIIGCHAVFADGSILAKAGALGLARAAKAHLVPVVVVGGMYKFSPEFVRAGEDWTISDLQSPEEVLRLDENDDQNLCGGSECGEVEVLNPYYDRVPSELVNLFITNLGGHPASLVYRLLKDLYGSA</sequence>
<keyword evidence="5" id="KW-0648">Protein biosynthesis</keyword>
<comment type="similarity">
    <text evidence="2 9">Belongs to the eIF-2B alpha/beta/delta subunits family.</text>
</comment>
<comment type="subcellular location">
    <subcellularLocation>
        <location evidence="1">Cytoplasm</location>
        <location evidence="1">Cytosol</location>
    </subcellularLocation>
</comment>
<dbReference type="SUPFAM" id="SSF100950">
    <property type="entry name" value="NagB/RpiA/CoA transferase-like"/>
    <property type="match status" value="1"/>
</dbReference>
<organism evidence="11 12">
    <name type="scientific">Cronartium quercuum f. sp. fusiforme G11</name>
    <dbReference type="NCBI Taxonomy" id="708437"/>
    <lineage>
        <taxon>Eukaryota</taxon>
        <taxon>Fungi</taxon>
        <taxon>Dikarya</taxon>
        <taxon>Basidiomycota</taxon>
        <taxon>Pucciniomycotina</taxon>
        <taxon>Pucciniomycetes</taxon>
        <taxon>Pucciniales</taxon>
        <taxon>Coleosporiaceae</taxon>
        <taxon>Cronartium</taxon>
    </lineage>
</organism>
<dbReference type="Proteomes" id="UP000886653">
    <property type="component" value="Unassembled WGS sequence"/>
</dbReference>
<feature type="region of interest" description="Disordered" evidence="10">
    <location>
        <begin position="112"/>
        <end position="162"/>
    </location>
</feature>
<dbReference type="GO" id="GO:0005085">
    <property type="term" value="F:guanyl-nucleotide exchange factor activity"/>
    <property type="evidence" value="ECO:0007669"/>
    <property type="project" value="TreeGrafter"/>
</dbReference>
<dbReference type="EMBL" id="MU167208">
    <property type="protein sequence ID" value="KAG0152561.1"/>
    <property type="molecule type" value="Genomic_DNA"/>
</dbReference>
<dbReference type="InterPro" id="IPR051855">
    <property type="entry name" value="eIF2B_beta_subunit"/>
</dbReference>
<accession>A0A9P6NSD2</accession>
<dbReference type="OrthoDB" id="269919at2759"/>
<dbReference type="PANTHER" id="PTHR45859">
    <property type="entry name" value="TRANSLATION INITIATION FACTOR EIF-2B SUBUNIT BETA"/>
    <property type="match status" value="1"/>
</dbReference>
<dbReference type="InterPro" id="IPR000649">
    <property type="entry name" value="IF-2B-related"/>
</dbReference>
<evidence type="ECO:0000256" key="5">
    <source>
        <dbReference type="ARBA" id="ARBA00022917"/>
    </source>
</evidence>
<evidence type="ECO:0000256" key="1">
    <source>
        <dbReference type="ARBA" id="ARBA00004514"/>
    </source>
</evidence>
<feature type="compositionally biased region" description="Polar residues" evidence="10">
    <location>
        <begin position="135"/>
        <end position="153"/>
    </location>
</feature>
<reference evidence="11" key="1">
    <citation type="submission" date="2013-11" db="EMBL/GenBank/DDBJ databases">
        <title>Genome sequence of the fusiform rust pathogen reveals effectors for host alternation and coevolution with pine.</title>
        <authorList>
            <consortium name="DOE Joint Genome Institute"/>
            <person name="Smith K."/>
            <person name="Pendleton A."/>
            <person name="Kubisiak T."/>
            <person name="Anderson C."/>
            <person name="Salamov A."/>
            <person name="Aerts A."/>
            <person name="Riley R."/>
            <person name="Clum A."/>
            <person name="Lindquist E."/>
            <person name="Ence D."/>
            <person name="Campbell M."/>
            <person name="Kronenberg Z."/>
            <person name="Feau N."/>
            <person name="Dhillon B."/>
            <person name="Hamelin R."/>
            <person name="Burleigh J."/>
            <person name="Smith J."/>
            <person name="Yandell M."/>
            <person name="Nelson C."/>
            <person name="Grigoriev I."/>
            <person name="Davis J."/>
        </authorList>
    </citation>
    <scope>NUCLEOTIDE SEQUENCE</scope>
    <source>
        <strain evidence="11">G11</strain>
    </source>
</reference>
<evidence type="ECO:0000256" key="6">
    <source>
        <dbReference type="ARBA" id="ARBA00044122"/>
    </source>
</evidence>
<evidence type="ECO:0000256" key="2">
    <source>
        <dbReference type="ARBA" id="ARBA00007251"/>
    </source>
</evidence>
<proteinExistence type="inferred from homology"/>
<gene>
    <name evidence="11" type="ORF">CROQUDRAFT_35536</name>
</gene>
<keyword evidence="12" id="KW-1185">Reference proteome</keyword>
<protein>
    <recommendedName>
        <fullName evidence="6">Translation initiation factor eIF2B subunit beta</fullName>
    </recommendedName>
    <alternativeName>
        <fullName evidence="7">eIF2B GDP-GTP exchange factor subunit beta</fullName>
    </alternativeName>
</protein>
<comment type="subunit">
    <text evidence="8">Component of the translation initiation factor 2B (eIF2B) complex which is a heterodecamer of two sets of five different subunits: alpha, beta, gamma, delta and epsilon. Subunits alpha, beta and delta comprise a regulatory subcomplex and subunits epsilon and gamma comprise a catalytic subcomplex. Within the complex, the hexameric regulatory complex resides at the center, with the two heterodimeric catalytic subcomplexes bound on opposite sides.</text>
</comment>
<keyword evidence="4" id="KW-0396">Initiation factor</keyword>
<dbReference type="GO" id="GO:0005829">
    <property type="term" value="C:cytosol"/>
    <property type="evidence" value="ECO:0007669"/>
    <property type="project" value="UniProtKB-SubCell"/>
</dbReference>
<evidence type="ECO:0000256" key="7">
    <source>
        <dbReference type="ARBA" id="ARBA00044228"/>
    </source>
</evidence>
<evidence type="ECO:0000256" key="10">
    <source>
        <dbReference type="SAM" id="MobiDB-lite"/>
    </source>
</evidence>
<dbReference type="PANTHER" id="PTHR45859:SF1">
    <property type="entry name" value="TRANSLATION INITIATION FACTOR EIF-2B SUBUNIT BETA"/>
    <property type="match status" value="1"/>
</dbReference>
<name>A0A9P6NSD2_9BASI</name>
<dbReference type="Pfam" id="PF01008">
    <property type="entry name" value="IF-2B"/>
    <property type="match status" value="1"/>
</dbReference>
<dbReference type="AlphaFoldDB" id="A0A9P6NSD2"/>
<dbReference type="InterPro" id="IPR042529">
    <property type="entry name" value="IF_2B-like_C"/>
</dbReference>
<dbReference type="Gene3D" id="3.40.50.10470">
    <property type="entry name" value="Translation initiation factor eif-2b, domain 2"/>
    <property type="match status" value="1"/>
</dbReference>
<comment type="caution">
    <text evidence="11">The sequence shown here is derived from an EMBL/GenBank/DDBJ whole genome shotgun (WGS) entry which is preliminary data.</text>
</comment>
<evidence type="ECO:0000313" key="12">
    <source>
        <dbReference type="Proteomes" id="UP000886653"/>
    </source>
</evidence>
<dbReference type="InterPro" id="IPR037171">
    <property type="entry name" value="NagB/RpiA_transferase-like"/>
</dbReference>
<dbReference type="GO" id="GO:0005851">
    <property type="term" value="C:eukaryotic translation initiation factor 2B complex"/>
    <property type="evidence" value="ECO:0007669"/>
    <property type="project" value="TreeGrafter"/>
</dbReference>
<evidence type="ECO:0000256" key="4">
    <source>
        <dbReference type="ARBA" id="ARBA00022540"/>
    </source>
</evidence>
<evidence type="ECO:0000313" key="11">
    <source>
        <dbReference type="EMBL" id="KAG0152561.1"/>
    </source>
</evidence>
<dbReference type="GO" id="GO:0003743">
    <property type="term" value="F:translation initiation factor activity"/>
    <property type="evidence" value="ECO:0007669"/>
    <property type="project" value="UniProtKB-KW"/>
</dbReference>
<evidence type="ECO:0000256" key="8">
    <source>
        <dbReference type="ARBA" id="ARBA00046432"/>
    </source>
</evidence>
<evidence type="ECO:0000256" key="9">
    <source>
        <dbReference type="RuleBase" id="RU003814"/>
    </source>
</evidence>
<keyword evidence="3" id="KW-0963">Cytoplasm</keyword>
<evidence type="ECO:0000256" key="3">
    <source>
        <dbReference type="ARBA" id="ARBA00022490"/>
    </source>
</evidence>